<dbReference type="Pfam" id="PF01476">
    <property type="entry name" value="LysM"/>
    <property type="match status" value="1"/>
</dbReference>
<gene>
    <name evidence="3" type="primary">safA</name>
    <name evidence="3" type="ORF">P4447_06895</name>
</gene>
<dbReference type="PROSITE" id="PS50943">
    <property type="entry name" value="HTH_CROC1"/>
    <property type="match status" value="1"/>
</dbReference>
<comment type="caution">
    <text evidence="3">The sequence shown here is derived from an EMBL/GenBank/DDBJ whole genome shotgun (WGS) entry which is preliminary data.</text>
</comment>
<feature type="domain" description="HTH cro/C1-type" evidence="1">
    <location>
        <begin position="10"/>
        <end position="26"/>
    </location>
</feature>
<dbReference type="SUPFAM" id="SSF54106">
    <property type="entry name" value="LysM domain"/>
    <property type="match status" value="1"/>
</dbReference>
<dbReference type="InterPro" id="IPR036779">
    <property type="entry name" value="LysM_dom_sf"/>
</dbReference>
<dbReference type="InterPro" id="IPR014248">
    <property type="entry name" value="Spore_coat_assembly_SafA"/>
</dbReference>
<dbReference type="SMART" id="SM00257">
    <property type="entry name" value="LysM"/>
    <property type="match status" value="1"/>
</dbReference>
<feature type="domain" description="LysM" evidence="2">
    <location>
        <begin position="2"/>
        <end position="47"/>
    </location>
</feature>
<evidence type="ECO:0000259" key="1">
    <source>
        <dbReference type="PROSITE" id="PS50943"/>
    </source>
</evidence>
<evidence type="ECO:0000259" key="2">
    <source>
        <dbReference type="PROSITE" id="PS51782"/>
    </source>
</evidence>
<dbReference type="Gene3D" id="3.10.350.10">
    <property type="entry name" value="LysM domain"/>
    <property type="match status" value="1"/>
</dbReference>
<proteinExistence type="predicted"/>
<dbReference type="CDD" id="cd00118">
    <property type="entry name" value="LysM"/>
    <property type="match status" value="1"/>
</dbReference>
<keyword evidence="4" id="KW-1185">Reference proteome</keyword>
<evidence type="ECO:0000313" key="4">
    <source>
        <dbReference type="Proteomes" id="UP001330749"/>
    </source>
</evidence>
<protein>
    <submittedName>
        <fullName evidence="3">SafA/ExsA family spore coat assembly protein</fullName>
    </submittedName>
</protein>
<dbReference type="PROSITE" id="PS51782">
    <property type="entry name" value="LYSM"/>
    <property type="match status" value="1"/>
</dbReference>
<dbReference type="EMBL" id="JARMQG010000082">
    <property type="protein sequence ID" value="MED3562177.1"/>
    <property type="molecule type" value="Genomic_DNA"/>
</dbReference>
<organism evidence="3 4">
    <name type="scientific">Bacillus xiapuensis</name>
    <dbReference type="NCBI Taxonomy" id="2014075"/>
    <lineage>
        <taxon>Bacteria</taxon>
        <taxon>Bacillati</taxon>
        <taxon>Bacillota</taxon>
        <taxon>Bacilli</taxon>
        <taxon>Bacillales</taxon>
        <taxon>Bacillaceae</taxon>
        <taxon>Bacillus</taxon>
    </lineage>
</organism>
<reference evidence="3 4" key="1">
    <citation type="submission" date="2023-03" db="EMBL/GenBank/DDBJ databases">
        <title>Bacillus Genome Sequencing.</title>
        <authorList>
            <person name="Dunlap C."/>
        </authorList>
    </citation>
    <scope>NUCLEOTIDE SEQUENCE [LARGE SCALE GENOMIC DNA]</scope>
    <source>
        <strain evidence="3 4">B-14544</strain>
    </source>
</reference>
<dbReference type="InterPro" id="IPR001387">
    <property type="entry name" value="Cro/C1-type_HTH"/>
</dbReference>
<dbReference type="Proteomes" id="UP001330749">
    <property type="component" value="Unassembled WGS sequence"/>
</dbReference>
<accession>A0ABU6NA67</accession>
<evidence type="ECO:0000313" key="3">
    <source>
        <dbReference type="EMBL" id="MED3562177.1"/>
    </source>
</evidence>
<name>A0ABU6NA67_9BACI</name>
<dbReference type="NCBIfam" id="TIGR02899">
    <property type="entry name" value="spore_safA"/>
    <property type="match status" value="1"/>
</dbReference>
<dbReference type="InterPro" id="IPR018392">
    <property type="entry name" value="LysM"/>
</dbReference>
<sequence>MKIHIVQKGDTLWKIAKKYGVNFEELKKMNSQLSNPDMIMPGMKVKVPTTGGMVKKEAPVGKPEAAINLGAKKEMPIVEHPFAKEKPIVKEMPIKEAPIKEMPIKEAPIKEVPIKEAPIKEVPIKEQPILKEAPKTPYTPKMPLPVVPEIDINNYYMSNMTNMTVKPELPPKPANILPEVKEVPKKEVPIPPPPVEAPIQQPCVPITPVMPGPGFCPPLEFYPQPCMPYAQGGGYPGEIVGYPGYPGVPGGYPGEIAGYPGAMPGGYPGEIAGYPGNPGAPVGGAYPGTYPGAYPVPGVAPTVAGAPFVPHFDDESSSFMPQMPVMNPGYNPGAVMGVQNPAQYPAGGYPQMLAGPAAPTGYPEFNPGAAPAGYPSAPAGYPGAVPVGYPERYPEGMPEGYPQAGYSQAGYSQAGYPQAGYSQAGYPQAGYPAGQQLGYPGEYPVAPGGGNPASGGVPYGAGVSYGQTPYGYPPMGGSFEGTEMTGTVGGPAQGLPVGTGAMGDCGCGGPAKGAATNFVPTTPPIYSPPYTGPVNVAQPPYMNPYGIGLEGAYGMPRFVDESNDEN</sequence>